<evidence type="ECO:0000256" key="4">
    <source>
        <dbReference type="ARBA" id="ARBA00004496"/>
    </source>
</evidence>
<keyword evidence="9 14" id="KW-0540">Nuclease</keyword>
<dbReference type="GO" id="GO:0004523">
    <property type="term" value="F:RNA-DNA hybrid ribonuclease activity"/>
    <property type="evidence" value="ECO:0007669"/>
    <property type="project" value="UniProtKB-EC"/>
</dbReference>
<dbReference type="EC" id="3.1.26.4" evidence="6 14"/>
<evidence type="ECO:0000313" key="18">
    <source>
        <dbReference type="EMBL" id="MEK8034326.1"/>
    </source>
</evidence>
<evidence type="ECO:0000259" key="17">
    <source>
        <dbReference type="PROSITE" id="PS51975"/>
    </source>
</evidence>
<evidence type="ECO:0000256" key="16">
    <source>
        <dbReference type="RuleBase" id="RU003515"/>
    </source>
</evidence>
<feature type="domain" description="RNase H type-2" evidence="17">
    <location>
        <begin position="20"/>
        <end position="209"/>
    </location>
</feature>
<evidence type="ECO:0000256" key="1">
    <source>
        <dbReference type="ARBA" id="ARBA00000077"/>
    </source>
</evidence>
<dbReference type="Proteomes" id="UP001371218">
    <property type="component" value="Unassembled WGS sequence"/>
</dbReference>
<keyword evidence="13 14" id="KW-0464">Manganese</keyword>
<dbReference type="PROSITE" id="PS51975">
    <property type="entry name" value="RNASE_H_2"/>
    <property type="match status" value="1"/>
</dbReference>
<dbReference type="NCBIfam" id="NF000596">
    <property type="entry name" value="PRK00015.1-4"/>
    <property type="match status" value="1"/>
</dbReference>
<keyword evidence="12 14" id="KW-0378">Hydrolase</keyword>
<keyword evidence="10 14" id="KW-0479">Metal-binding</keyword>
<dbReference type="Gene3D" id="3.30.420.10">
    <property type="entry name" value="Ribonuclease H-like superfamily/Ribonuclease H"/>
    <property type="match status" value="1"/>
</dbReference>
<accession>A0ABU9BWS2</accession>
<dbReference type="InterPro" id="IPR024567">
    <property type="entry name" value="RNase_HII/HIII_dom"/>
</dbReference>
<comment type="similarity">
    <text evidence="5 14 16">Belongs to the RNase HII family.</text>
</comment>
<evidence type="ECO:0000256" key="2">
    <source>
        <dbReference type="ARBA" id="ARBA00001946"/>
    </source>
</evidence>
<dbReference type="HAMAP" id="MF_00052_B">
    <property type="entry name" value="RNase_HII_B"/>
    <property type="match status" value="1"/>
</dbReference>
<evidence type="ECO:0000256" key="14">
    <source>
        <dbReference type="HAMAP-Rule" id="MF_00052"/>
    </source>
</evidence>
<feature type="binding site" evidence="14 15">
    <location>
        <position position="118"/>
    </location>
    <ligand>
        <name>a divalent metal cation</name>
        <dbReference type="ChEBI" id="CHEBI:60240"/>
    </ligand>
</feature>
<evidence type="ECO:0000313" key="19">
    <source>
        <dbReference type="Proteomes" id="UP001371218"/>
    </source>
</evidence>
<organism evidence="18 19">
    <name type="scientific">Ideonella lacteola</name>
    <dbReference type="NCBI Taxonomy" id="2984193"/>
    <lineage>
        <taxon>Bacteria</taxon>
        <taxon>Pseudomonadati</taxon>
        <taxon>Pseudomonadota</taxon>
        <taxon>Betaproteobacteria</taxon>
        <taxon>Burkholderiales</taxon>
        <taxon>Sphaerotilaceae</taxon>
        <taxon>Ideonella</taxon>
    </lineage>
</organism>
<proteinExistence type="inferred from homology"/>
<dbReference type="RefSeq" id="WP_341428751.1">
    <property type="nucleotide sequence ID" value="NZ_JBBUTG010000027.1"/>
</dbReference>
<feature type="binding site" evidence="14 15">
    <location>
        <position position="26"/>
    </location>
    <ligand>
        <name>a divalent metal cation</name>
        <dbReference type="ChEBI" id="CHEBI:60240"/>
    </ligand>
</feature>
<dbReference type="Pfam" id="PF01351">
    <property type="entry name" value="RNase_HII"/>
    <property type="match status" value="1"/>
</dbReference>
<dbReference type="InterPro" id="IPR001352">
    <property type="entry name" value="RNase_HII/HIII"/>
</dbReference>
<evidence type="ECO:0000256" key="11">
    <source>
        <dbReference type="ARBA" id="ARBA00022759"/>
    </source>
</evidence>
<dbReference type="CDD" id="cd07182">
    <property type="entry name" value="RNase_HII_bacteria_HII_like"/>
    <property type="match status" value="1"/>
</dbReference>
<evidence type="ECO:0000256" key="6">
    <source>
        <dbReference type="ARBA" id="ARBA00012180"/>
    </source>
</evidence>
<evidence type="ECO:0000256" key="3">
    <source>
        <dbReference type="ARBA" id="ARBA00004065"/>
    </source>
</evidence>
<evidence type="ECO:0000256" key="15">
    <source>
        <dbReference type="PROSITE-ProRule" id="PRU01319"/>
    </source>
</evidence>
<evidence type="ECO:0000256" key="12">
    <source>
        <dbReference type="ARBA" id="ARBA00022801"/>
    </source>
</evidence>
<keyword evidence="11 14" id="KW-0255">Endonuclease</keyword>
<dbReference type="InterPro" id="IPR036397">
    <property type="entry name" value="RNaseH_sf"/>
</dbReference>
<name>A0ABU9BWS2_9BURK</name>
<evidence type="ECO:0000256" key="8">
    <source>
        <dbReference type="ARBA" id="ARBA00022490"/>
    </source>
</evidence>
<dbReference type="PANTHER" id="PTHR10954:SF18">
    <property type="entry name" value="RIBONUCLEASE HII"/>
    <property type="match status" value="1"/>
</dbReference>
<comment type="cofactor">
    <cofactor evidence="2">
        <name>Mg(2+)</name>
        <dbReference type="ChEBI" id="CHEBI:18420"/>
    </cofactor>
</comment>
<dbReference type="InterPro" id="IPR012337">
    <property type="entry name" value="RNaseH-like_sf"/>
</dbReference>
<gene>
    <name evidence="14 18" type="primary">rnhB</name>
    <name evidence="18" type="ORF">AACH06_26160</name>
</gene>
<evidence type="ECO:0000256" key="7">
    <source>
        <dbReference type="ARBA" id="ARBA00019179"/>
    </source>
</evidence>
<protein>
    <recommendedName>
        <fullName evidence="7 14">Ribonuclease HII</fullName>
        <shortName evidence="14">RNase HII</shortName>
        <ecNumber evidence="6 14">3.1.26.4</ecNumber>
    </recommendedName>
</protein>
<evidence type="ECO:0000256" key="10">
    <source>
        <dbReference type="ARBA" id="ARBA00022723"/>
    </source>
</evidence>
<dbReference type="PANTHER" id="PTHR10954">
    <property type="entry name" value="RIBONUCLEASE H2 SUBUNIT A"/>
    <property type="match status" value="1"/>
</dbReference>
<dbReference type="EMBL" id="JBBUTG010000027">
    <property type="protein sequence ID" value="MEK8034326.1"/>
    <property type="molecule type" value="Genomic_DNA"/>
</dbReference>
<evidence type="ECO:0000256" key="9">
    <source>
        <dbReference type="ARBA" id="ARBA00022722"/>
    </source>
</evidence>
<feature type="binding site" evidence="14 15">
    <location>
        <position position="27"/>
    </location>
    <ligand>
        <name>a divalent metal cation</name>
        <dbReference type="ChEBI" id="CHEBI:60240"/>
    </ligand>
</feature>
<dbReference type="SUPFAM" id="SSF53098">
    <property type="entry name" value="Ribonuclease H-like"/>
    <property type="match status" value="1"/>
</dbReference>
<reference evidence="18 19" key="1">
    <citation type="submission" date="2024-04" db="EMBL/GenBank/DDBJ databases">
        <title>Novel species of the genus Ideonella isolated from streams.</title>
        <authorList>
            <person name="Lu H."/>
        </authorList>
    </citation>
    <scope>NUCLEOTIDE SEQUENCE [LARGE SCALE GENOMIC DNA]</scope>
    <source>
        <strain evidence="18 19">DXS29W</strain>
    </source>
</reference>
<evidence type="ECO:0000256" key="13">
    <source>
        <dbReference type="ARBA" id="ARBA00023211"/>
    </source>
</evidence>
<sequence length="213" mass="22869">MRSRKYSKPEQIALSFDVPGLVAGVDEAGRGPLAGPVVAAAVILDDLQPISGLKDSKVLTEKRREALFDEIRAKALCCSIAEASVDEIDSLNILHATMLAMRRAVEGLRLLPAKVLVDGNRLPPLRVPAEAIVKGDARVRAISAASILAKVHRDRLCHALDEAHPQYGFATHKGYPTPEHLAALRAHGACVVHRRSFAPVREALGQVSAEMSA</sequence>
<dbReference type="NCBIfam" id="NF000595">
    <property type="entry name" value="PRK00015.1-3"/>
    <property type="match status" value="1"/>
</dbReference>
<evidence type="ECO:0000256" key="5">
    <source>
        <dbReference type="ARBA" id="ARBA00007383"/>
    </source>
</evidence>
<comment type="catalytic activity">
    <reaction evidence="1 14 15 16">
        <text>Endonucleolytic cleavage to 5'-phosphomonoester.</text>
        <dbReference type="EC" id="3.1.26.4"/>
    </reaction>
</comment>
<keyword evidence="19" id="KW-1185">Reference proteome</keyword>
<dbReference type="InterPro" id="IPR022898">
    <property type="entry name" value="RNase_HII"/>
</dbReference>
<comment type="function">
    <text evidence="3 14 16">Endonuclease that specifically degrades the RNA of RNA-DNA hybrids.</text>
</comment>
<comment type="caution">
    <text evidence="18">The sequence shown here is derived from an EMBL/GenBank/DDBJ whole genome shotgun (WGS) entry which is preliminary data.</text>
</comment>
<comment type="cofactor">
    <cofactor evidence="14 15">
        <name>Mn(2+)</name>
        <dbReference type="ChEBI" id="CHEBI:29035"/>
    </cofactor>
    <cofactor evidence="14 15">
        <name>Mg(2+)</name>
        <dbReference type="ChEBI" id="CHEBI:18420"/>
    </cofactor>
    <text evidence="14 15">Manganese or magnesium. Binds 1 divalent metal ion per monomer in the absence of substrate. May bind a second metal ion after substrate binding.</text>
</comment>
<keyword evidence="8 14" id="KW-0963">Cytoplasm</keyword>
<comment type="subcellular location">
    <subcellularLocation>
        <location evidence="4 14">Cytoplasm</location>
    </subcellularLocation>
</comment>